<sequence>MTEVLEDGYEKAYSAINLFHFPSTINQADSPLQESHVIACVALCSIAQIGLLIWFILSFRLRQFGHASVEVGRSRCRNPPVNALRTSETDKDTFYYRDPTTGNLIVRLDFLVDLAHLLKNFGESLADYKQHHSE</sequence>
<proteinExistence type="predicted"/>
<keyword evidence="1" id="KW-0812">Transmembrane</keyword>
<dbReference type="AlphaFoldDB" id="A0A0R3X1V0"/>
<evidence type="ECO:0000313" key="2">
    <source>
        <dbReference type="EMBL" id="VDM31541.1"/>
    </source>
</evidence>
<accession>A0A0R3X1V0</accession>
<feature type="transmembrane region" description="Helical" evidence="1">
    <location>
        <begin position="36"/>
        <end position="57"/>
    </location>
</feature>
<evidence type="ECO:0000256" key="1">
    <source>
        <dbReference type="SAM" id="Phobius"/>
    </source>
</evidence>
<reference evidence="4" key="1">
    <citation type="submission" date="2017-02" db="UniProtKB">
        <authorList>
            <consortium name="WormBaseParasite"/>
        </authorList>
    </citation>
    <scope>IDENTIFICATION</scope>
</reference>
<gene>
    <name evidence="2" type="ORF">TTAC_LOCUS7200</name>
</gene>
<protein>
    <submittedName>
        <fullName evidence="4">Transmembrane protein</fullName>
    </submittedName>
</protein>
<name>A0A0R3X1V0_HYDTA</name>
<keyword evidence="1" id="KW-1133">Transmembrane helix</keyword>
<dbReference type="WBParaSite" id="TTAC_0000721501-mRNA-1">
    <property type="protein sequence ID" value="TTAC_0000721501-mRNA-1"/>
    <property type="gene ID" value="TTAC_0000721501"/>
</dbReference>
<keyword evidence="1" id="KW-0472">Membrane</keyword>
<reference evidence="2 3" key="2">
    <citation type="submission" date="2018-11" db="EMBL/GenBank/DDBJ databases">
        <authorList>
            <consortium name="Pathogen Informatics"/>
        </authorList>
    </citation>
    <scope>NUCLEOTIDE SEQUENCE [LARGE SCALE GENOMIC DNA]</scope>
</reference>
<evidence type="ECO:0000313" key="3">
    <source>
        <dbReference type="Proteomes" id="UP000274429"/>
    </source>
</evidence>
<dbReference type="EMBL" id="UYWX01020352">
    <property type="protein sequence ID" value="VDM31541.1"/>
    <property type="molecule type" value="Genomic_DNA"/>
</dbReference>
<evidence type="ECO:0000313" key="4">
    <source>
        <dbReference type="WBParaSite" id="TTAC_0000721501-mRNA-1"/>
    </source>
</evidence>
<dbReference type="Proteomes" id="UP000274429">
    <property type="component" value="Unassembled WGS sequence"/>
</dbReference>
<keyword evidence="3" id="KW-1185">Reference proteome</keyword>
<dbReference type="OrthoDB" id="10287404at2759"/>
<organism evidence="4">
    <name type="scientific">Hydatigena taeniaeformis</name>
    <name type="common">Feline tapeworm</name>
    <name type="synonym">Taenia taeniaeformis</name>
    <dbReference type="NCBI Taxonomy" id="6205"/>
    <lineage>
        <taxon>Eukaryota</taxon>
        <taxon>Metazoa</taxon>
        <taxon>Spiralia</taxon>
        <taxon>Lophotrochozoa</taxon>
        <taxon>Platyhelminthes</taxon>
        <taxon>Cestoda</taxon>
        <taxon>Eucestoda</taxon>
        <taxon>Cyclophyllidea</taxon>
        <taxon>Taeniidae</taxon>
        <taxon>Hydatigera</taxon>
    </lineage>
</organism>